<dbReference type="RefSeq" id="WP_377092612.1">
    <property type="nucleotide sequence ID" value="NZ_JBHSJM010000001.1"/>
</dbReference>
<gene>
    <name evidence="3" type="ORF">ACFSQZ_14880</name>
</gene>
<feature type="domain" description="eCIS core" evidence="2">
    <location>
        <begin position="67"/>
        <end position="132"/>
    </location>
</feature>
<keyword evidence="4" id="KW-1185">Reference proteome</keyword>
<evidence type="ECO:0000259" key="2">
    <source>
        <dbReference type="Pfam" id="PF13699"/>
    </source>
</evidence>
<name>A0ABW5E5N2_9BACT</name>
<dbReference type="EMBL" id="JBHUJC010000045">
    <property type="protein sequence ID" value="MFD2277751.1"/>
    <property type="molecule type" value="Genomic_DNA"/>
</dbReference>
<evidence type="ECO:0000313" key="3">
    <source>
        <dbReference type="EMBL" id="MFD2277751.1"/>
    </source>
</evidence>
<sequence>MSEPYQKHARTAASESIQLSAHPSAVLENFGITDQRTAQLQALTDNRSVATQAAVAQKQSAPNQTGMPDKLKSGIESLSGHDMSDVRVHYNSSKPAQLNAHAYAQGTQIHIAPGQEKHLPHEAWHTVQQKQNRVKPTLHSNGAVINDSPSLEREADIMGAKAINHS</sequence>
<proteinExistence type="predicted"/>
<dbReference type="InterPro" id="IPR025295">
    <property type="entry name" value="eCIS_core_dom"/>
</dbReference>
<dbReference type="Proteomes" id="UP001597297">
    <property type="component" value="Unassembled WGS sequence"/>
</dbReference>
<feature type="region of interest" description="Disordered" evidence="1">
    <location>
        <begin position="56"/>
        <end position="77"/>
    </location>
</feature>
<evidence type="ECO:0000313" key="4">
    <source>
        <dbReference type="Proteomes" id="UP001597297"/>
    </source>
</evidence>
<accession>A0ABW5E5N2</accession>
<comment type="caution">
    <text evidence="3">The sequence shown here is derived from an EMBL/GenBank/DDBJ whole genome shotgun (WGS) entry which is preliminary data.</text>
</comment>
<organism evidence="3 4">
    <name type="scientific">Rubritalea spongiae</name>
    <dbReference type="NCBI Taxonomy" id="430797"/>
    <lineage>
        <taxon>Bacteria</taxon>
        <taxon>Pseudomonadati</taxon>
        <taxon>Verrucomicrobiota</taxon>
        <taxon>Verrucomicrobiia</taxon>
        <taxon>Verrucomicrobiales</taxon>
        <taxon>Rubritaleaceae</taxon>
        <taxon>Rubritalea</taxon>
    </lineage>
</organism>
<protein>
    <submittedName>
        <fullName evidence="3">DUF4157 domain-containing protein</fullName>
    </submittedName>
</protein>
<evidence type="ECO:0000256" key="1">
    <source>
        <dbReference type="SAM" id="MobiDB-lite"/>
    </source>
</evidence>
<dbReference type="Pfam" id="PF13699">
    <property type="entry name" value="eCIS_core"/>
    <property type="match status" value="1"/>
</dbReference>
<feature type="compositionally biased region" description="Polar residues" evidence="1">
    <location>
        <begin position="57"/>
        <end position="66"/>
    </location>
</feature>
<reference evidence="4" key="1">
    <citation type="journal article" date="2019" name="Int. J. Syst. Evol. Microbiol.">
        <title>The Global Catalogue of Microorganisms (GCM) 10K type strain sequencing project: providing services to taxonomists for standard genome sequencing and annotation.</title>
        <authorList>
            <consortium name="The Broad Institute Genomics Platform"/>
            <consortium name="The Broad Institute Genome Sequencing Center for Infectious Disease"/>
            <person name="Wu L."/>
            <person name="Ma J."/>
        </authorList>
    </citation>
    <scope>NUCLEOTIDE SEQUENCE [LARGE SCALE GENOMIC DNA]</scope>
    <source>
        <strain evidence="4">JCM 16545</strain>
    </source>
</reference>